<dbReference type="Pfam" id="PF00067">
    <property type="entry name" value="p450"/>
    <property type="match status" value="1"/>
</dbReference>
<comment type="similarity">
    <text evidence="1 2">Belongs to the cytochrome P450 family.</text>
</comment>
<evidence type="ECO:0000256" key="1">
    <source>
        <dbReference type="ARBA" id="ARBA00010617"/>
    </source>
</evidence>
<evidence type="ECO:0000313" key="3">
    <source>
        <dbReference type="EMBL" id="ASM75225.1"/>
    </source>
</evidence>
<organism evidence="3 4">
    <name type="scientific">Pseudosulfitobacter pseudonitzschiae</name>
    <dbReference type="NCBI Taxonomy" id="1402135"/>
    <lineage>
        <taxon>Bacteria</taxon>
        <taxon>Pseudomonadati</taxon>
        <taxon>Pseudomonadota</taxon>
        <taxon>Alphaproteobacteria</taxon>
        <taxon>Rhodobacterales</taxon>
        <taxon>Roseobacteraceae</taxon>
        <taxon>Pseudosulfitobacter</taxon>
    </lineage>
</organism>
<dbReference type="PROSITE" id="PS00086">
    <property type="entry name" value="CYTOCHROME_P450"/>
    <property type="match status" value="1"/>
</dbReference>
<keyword evidence="4" id="KW-1185">Reference proteome</keyword>
<dbReference type="AlphaFoldDB" id="A0A221K8D0"/>
<dbReference type="KEGG" id="spse:SULPSESMR1_04506"/>
<sequence>MTLIEGHRSLTPDAGIPVLDIDPYADATLRNPTPYYTALRDAGPLVYVPHYNVLAVGRYEETRQTFSDHETFVSSRGIGLNDFNLEKPWRPPSIILEVDPPDHTKTRKVMSKALSPKVVRTLMDDFLATAEALVDRLLEQSEIEGVADLAEAFPTAVFPRAVGMKDVNPRHLVDYGAIVFNAVGPDNSPRRQAMSRAAEVGGWISAACARGRLTDDGLGAQVYAAADAGEITSDEAGMLVRSFLSAGVDTTVTGIGNALWCFSQNPSQWEALKADPSLVRPSFEEVLRYTSPVHTFLRTANIDTHIADHPVPEGAKIMCVLGAANMDPVKWGDPDVFRVDRRPTGHMAFGAGIHGCVGQNIARGELEALLSVLARKVARIEPAGDAVWRPNNAIRALDRLPLKLIPN</sequence>
<dbReference type="RefSeq" id="WP_089423218.1">
    <property type="nucleotide sequence ID" value="NZ_CP022418.1"/>
</dbReference>
<keyword evidence="2" id="KW-0479">Metal-binding</keyword>
<protein>
    <submittedName>
        <fullName evidence="3">Cytochrome p450 CYP199A2</fullName>
        <ecNumber evidence="3">1.14.99.15</ecNumber>
    </submittedName>
</protein>
<keyword evidence="2" id="KW-0503">Monooxygenase</keyword>
<geneLocation type="plasmid" evidence="3 4">
    <name>pSMR1-3</name>
</geneLocation>
<proteinExistence type="inferred from homology"/>
<dbReference type="GO" id="GO:0020037">
    <property type="term" value="F:heme binding"/>
    <property type="evidence" value="ECO:0007669"/>
    <property type="project" value="InterPro"/>
</dbReference>
<dbReference type="InterPro" id="IPR036396">
    <property type="entry name" value="Cyt_P450_sf"/>
</dbReference>
<dbReference type="GO" id="GO:0005506">
    <property type="term" value="F:iron ion binding"/>
    <property type="evidence" value="ECO:0007669"/>
    <property type="project" value="InterPro"/>
</dbReference>
<dbReference type="InterPro" id="IPR002397">
    <property type="entry name" value="Cyt_P450_B"/>
</dbReference>
<name>A0A221K8D0_9RHOB</name>
<dbReference type="InterPro" id="IPR017972">
    <property type="entry name" value="Cyt_P450_CS"/>
</dbReference>
<dbReference type="PANTHER" id="PTHR46696">
    <property type="entry name" value="P450, PUTATIVE (EUROFUNG)-RELATED"/>
    <property type="match status" value="1"/>
</dbReference>
<dbReference type="InterPro" id="IPR001128">
    <property type="entry name" value="Cyt_P450"/>
</dbReference>
<evidence type="ECO:0000313" key="4">
    <source>
        <dbReference type="Proteomes" id="UP000199754"/>
    </source>
</evidence>
<dbReference type="PANTHER" id="PTHR46696:SF1">
    <property type="entry name" value="CYTOCHROME P450 YJIB-RELATED"/>
    <property type="match status" value="1"/>
</dbReference>
<keyword evidence="2" id="KW-0349">Heme</keyword>
<gene>
    <name evidence="3" type="ORF">SULPSESMR1_04506</name>
</gene>
<dbReference type="EMBL" id="CP022418">
    <property type="protein sequence ID" value="ASM75225.1"/>
    <property type="molecule type" value="Genomic_DNA"/>
</dbReference>
<keyword evidence="2 3" id="KW-0560">Oxidoreductase</keyword>
<dbReference type="GO" id="GO:0018690">
    <property type="term" value="F:4-methoxybenzoate monooxygenase (O-demethylating) activity"/>
    <property type="evidence" value="ECO:0007669"/>
    <property type="project" value="UniProtKB-EC"/>
</dbReference>
<keyword evidence="2" id="KW-0408">Iron</keyword>
<dbReference type="Proteomes" id="UP000199754">
    <property type="component" value="Plasmid pSMR1-3"/>
</dbReference>
<evidence type="ECO:0000256" key="2">
    <source>
        <dbReference type="RuleBase" id="RU000461"/>
    </source>
</evidence>
<accession>A0A221K8D0</accession>
<dbReference type="CDD" id="cd11037">
    <property type="entry name" value="CYP199A2-like"/>
    <property type="match status" value="1"/>
</dbReference>
<dbReference type="Gene3D" id="1.10.630.10">
    <property type="entry name" value="Cytochrome P450"/>
    <property type="match status" value="1"/>
</dbReference>
<keyword evidence="3" id="KW-0614">Plasmid</keyword>
<reference evidence="3 4" key="1">
    <citation type="submission" date="2017-07" db="EMBL/GenBank/DDBJ databases">
        <title>Genome Sequence of Sulfitobacter pseudonitzschiae Strain SMR1 Isolated from a culture of the Diatom Skeletonema marinoi.</title>
        <authorList>
            <person name="Topel M."/>
            <person name="Pinder M.I.M."/>
            <person name="Johansson O.N."/>
            <person name="Kourtchenko O."/>
            <person name="Godhe A."/>
            <person name="Clarke A.K."/>
        </authorList>
    </citation>
    <scope>NUCLEOTIDE SEQUENCE [LARGE SCALE GENOMIC DNA]</scope>
    <source>
        <strain evidence="3 4">SMR1</strain>
        <plasmid evidence="3 4">pSMR1-3</plasmid>
    </source>
</reference>
<dbReference type="OrthoDB" id="9792185at2"/>
<dbReference type="PRINTS" id="PR00359">
    <property type="entry name" value="BP450"/>
</dbReference>
<dbReference type="SUPFAM" id="SSF48264">
    <property type="entry name" value="Cytochrome P450"/>
    <property type="match status" value="1"/>
</dbReference>
<dbReference type="EC" id="1.14.99.15" evidence="3"/>